<dbReference type="EMBL" id="MU004239">
    <property type="protein sequence ID" value="KAF2666214.1"/>
    <property type="molecule type" value="Genomic_DNA"/>
</dbReference>
<proteinExistence type="inferred from homology"/>
<evidence type="ECO:0000259" key="5">
    <source>
        <dbReference type="Pfam" id="PF00884"/>
    </source>
</evidence>
<dbReference type="GO" id="GO:0005737">
    <property type="term" value="C:cytoplasm"/>
    <property type="evidence" value="ECO:0007669"/>
    <property type="project" value="TreeGrafter"/>
</dbReference>
<dbReference type="InterPro" id="IPR000917">
    <property type="entry name" value="Sulfatase_N"/>
</dbReference>
<dbReference type="CDD" id="cd16032">
    <property type="entry name" value="choline-sulfatase"/>
    <property type="match status" value="1"/>
</dbReference>
<feature type="domain" description="Sulfatase N-terminal" evidence="5">
    <location>
        <begin position="32"/>
        <end position="376"/>
    </location>
</feature>
<dbReference type="PROSITE" id="PS00523">
    <property type="entry name" value="SULFATASE_1"/>
    <property type="match status" value="1"/>
</dbReference>
<accession>A0A6A6U5J2</accession>
<dbReference type="SUPFAM" id="SSF53649">
    <property type="entry name" value="Alkaline phosphatase-like"/>
    <property type="match status" value="1"/>
</dbReference>
<organism evidence="7 8">
    <name type="scientific">Microthyrium microscopicum</name>
    <dbReference type="NCBI Taxonomy" id="703497"/>
    <lineage>
        <taxon>Eukaryota</taxon>
        <taxon>Fungi</taxon>
        <taxon>Dikarya</taxon>
        <taxon>Ascomycota</taxon>
        <taxon>Pezizomycotina</taxon>
        <taxon>Dothideomycetes</taxon>
        <taxon>Dothideomycetes incertae sedis</taxon>
        <taxon>Microthyriales</taxon>
        <taxon>Microthyriaceae</taxon>
        <taxon>Microthyrium</taxon>
    </lineage>
</organism>
<evidence type="ECO:0000313" key="8">
    <source>
        <dbReference type="Proteomes" id="UP000799302"/>
    </source>
</evidence>
<dbReference type="GO" id="GO:0046872">
    <property type="term" value="F:metal ion binding"/>
    <property type="evidence" value="ECO:0007669"/>
    <property type="project" value="UniProtKB-KW"/>
</dbReference>
<keyword evidence="2" id="KW-0479">Metal-binding</keyword>
<dbReference type="OrthoDB" id="96314at2759"/>
<evidence type="ECO:0000313" key="7">
    <source>
        <dbReference type="EMBL" id="KAF2666214.1"/>
    </source>
</evidence>
<dbReference type="FunFam" id="3.40.720.10:FF:000032">
    <property type="entry name" value="Choline sulfatase"/>
    <property type="match status" value="1"/>
</dbReference>
<dbReference type="PANTHER" id="PTHR45953:SF1">
    <property type="entry name" value="IDURONATE 2-SULFATASE"/>
    <property type="match status" value="1"/>
</dbReference>
<reference evidence="7" key="1">
    <citation type="journal article" date="2020" name="Stud. Mycol.">
        <title>101 Dothideomycetes genomes: a test case for predicting lifestyles and emergence of pathogens.</title>
        <authorList>
            <person name="Haridas S."/>
            <person name="Albert R."/>
            <person name="Binder M."/>
            <person name="Bloem J."/>
            <person name="Labutti K."/>
            <person name="Salamov A."/>
            <person name="Andreopoulos B."/>
            <person name="Baker S."/>
            <person name="Barry K."/>
            <person name="Bills G."/>
            <person name="Bluhm B."/>
            <person name="Cannon C."/>
            <person name="Castanera R."/>
            <person name="Culley D."/>
            <person name="Daum C."/>
            <person name="Ezra D."/>
            <person name="Gonzalez J."/>
            <person name="Henrissat B."/>
            <person name="Kuo A."/>
            <person name="Liang C."/>
            <person name="Lipzen A."/>
            <person name="Lutzoni F."/>
            <person name="Magnuson J."/>
            <person name="Mondo S."/>
            <person name="Nolan M."/>
            <person name="Ohm R."/>
            <person name="Pangilinan J."/>
            <person name="Park H.-J."/>
            <person name="Ramirez L."/>
            <person name="Alfaro M."/>
            <person name="Sun H."/>
            <person name="Tritt A."/>
            <person name="Yoshinaga Y."/>
            <person name="Zwiers L.-H."/>
            <person name="Turgeon B."/>
            <person name="Goodwin S."/>
            <person name="Spatafora J."/>
            <person name="Crous P."/>
            <person name="Grigoriev I."/>
        </authorList>
    </citation>
    <scope>NUCLEOTIDE SEQUENCE</scope>
    <source>
        <strain evidence="7">CBS 115976</strain>
    </source>
</reference>
<dbReference type="Proteomes" id="UP000799302">
    <property type="component" value="Unassembled WGS sequence"/>
</dbReference>
<dbReference type="Pfam" id="PF12411">
    <property type="entry name" value="Choline_sulf_C"/>
    <property type="match status" value="1"/>
</dbReference>
<dbReference type="GO" id="GO:0008484">
    <property type="term" value="F:sulfuric ester hydrolase activity"/>
    <property type="evidence" value="ECO:0007669"/>
    <property type="project" value="TreeGrafter"/>
</dbReference>
<evidence type="ECO:0000259" key="6">
    <source>
        <dbReference type="Pfam" id="PF12411"/>
    </source>
</evidence>
<comment type="similarity">
    <text evidence="1">Belongs to the sulfatase family.</text>
</comment>
<dbReference type="InterPro" id="IPR017785">
    <property type="entry name" value="Choline-sulfatase"/>
</dbReference>
<evidence type="ECO:0000256" key="2">
    <source>
        <dbReference type="ARBA" id="ARBA00022723"/>
    </source>
</evidence>
<protein>
    <submittedName>
        <fullName evidence="7">Choline-sulfatase</fullName>
    </submittedName>
</protein>
<feature type="region of interest" description="Disordered" evidence="4">
    <location>
        <begin position="1"/>
        <end position="23"/>
    </location>
</feature>
<evidence type="ECO:0000256" key="4">
    <source>
        <dbReference type="SAM" id="MobiDB-lite"/>
    </source>
</evidence>
<name>A0A6A6U5J2_9PEZI</name>
<feature type="domain" description="Choline sulfatase enzyme C-terminal" evidence="6">
    <location>
        <begin position="477"/>
        <end position="529"/>
    </location>
</feature>
<dbReference type="PROSITE" id="PS00149">
    <property type="entry name" value="SULFATASE_2"/>
    <property type="match status" value="1"/>
</dbReference>
<dbReference type="AlphaFoldDB" id="A0A6A6U5J2"/>
<evidence type="ECO:0000256" key="1">
    <source>
        <dbReference type="ARBA" id="ARBA00008779"/>
    </source>
</evidence>
<keyword evidence="8" id="KW-1185">Reference proteome</keyword>
<dbReference type="InterPro" id="IPR017850">
    <property type="entry name" value="Alkaline_phosphatase_core_sf"/>
</dbReference>
<dbReference type="Pfam" id="PF00884">
    <property type="entry name" value="Sulfatase"/>
    <property type="match status" value="1"/>
</dbReference>
<dbReference type="InterPro" id="IPR024607">
    <property type="entry name" value="Sulfatase_CS"/>
</dbReference>
<sequence>MAPHAQSPHEENGHFFSPPEVVLPNGGPQKQPNILFVIADQLSAPFLKMHDPESKIQTPNIDKLAETGVVFDRAYCNAPLCAPSRFVMLAGQLPSKIGAYDNASPMNSDIPTFAHYLRKEGYETTLAGKMHFIGKEQHHGYENRLTPDIYPADFGWTVNWDNPDERPEWYHNMSSVLQAGVAARTNQLDYDEEVIFKSTQYLYDHVRSEENSRKPFFLTVSMTHPHDPYAISRSYWDRYEGVDIPLPKVEIDREDQDPHSKRLMHTIDLWDHPMPEESKRRARRAYYGACSYVDDQVGKLLNVLKDCELDDNTIVIFSSDHGDMLGERGLWYKMSWFENSARVPLVINFPQRFAPRRVPENVSTMDLLPTLVEMVGGRVDTRLPLDGKSLYPALFGHAIPDEVLGEYMGEGSISPVIMIKRGNWKYTSALFDPPQLFDLGTDPQELHNLANEPSHATVAADFAAEVAQRWNLQHIHQNVLQSQRQRRICWEALTTGKWEPWDFQARDDSSQRYIRSNIPLDTLELRARYPPVDALGKRFTTTKVNGSNGVVPISFNVKSG</sequence>
<dbReference type="Gene3D" id="3.40.720.10">
    <property type="entry name" value="Alkaline Phosphatase, subunit A"/>
    <property type="match status" value="1"/>
</dbReference>
<evidence type="ECO:0000256" key="3">
    <source>
        <dbReference type="ARBA" id="ARBA00022801"/>
    </source>
</evidence>
<gene>
    <name evidence="7" type="ORF">BT63DRAFT_434100</name>
</gene>
<dbReference type="InterPro" id="IPR025863">
    <property type="entry name" value="Choline_sulf_C_dom"/>
</dbReference>
<keyword evidence="3" id="KW-0378">Hydrolase</keyword>
<dbReference type="NCBIfam" id="TIGR03417">
    <property type="entry name" value="chol_sulfatase"/>
    <property type="match status" value="1"/>
</dbReference>
<dbReference type="PANTHER" id="PTHR45953">
    <property type="entry name" value="IDURONATE 2-SULFATASE"/>
    <property type="match status" value="1"/>
</dbReference>